<evidence type="ECO:0000256" key="2">
    <source>
        <dbReference type="SAM" id="SignalP"/>
    </source>
</evidence>
<evidence type="ECO:0000313" key="5">
    <source>
        <dbReference type="Proteomes" id="UP001057455"/>
    </source>
</evidence>
<proteinExistence type="predicted"/>
<keyword evidence="5" id="KW-1185">Reference proteome</keyword>
<reference evidence="4" key="1">
    <citation type="submission" date="2019-12" db="EMBL/GenBank/DDBJ databases">
        <title>Genome sequence of Babesia ovis.</title>
        <authorList>
            <person name="Yamagishi J."/>
            <person name="Sevinc F."/>
            <person name="Xuan X."/>
        </authorList>
    </citation>
    <scope>NUCLEOTIDE SEQUENCE</scope>
    <source>
        <strain evidence="4">Selcuk</strain>
    </source>
</reference>
<keyword evidence="2" id="KW-0732">Signal</keyword>
<name>A0A9W5TAQ4_BABOV</name>
<evidence type="ECO:0000313" key="4">
    <source>
        <dbReference type="EMBL" id="GFE54592.1"/>
    </source>
</evidence>
<dbReference type="InterPro" id="IPR002035">
    <property type="entry name" value="VWF_A"/>
</dbReference>
<dbReference type="OrthoDB" id="372508at2759"/>
<dbReference type="PANTHER" id="PTHR24020">
    <property type="entry name" value="COLLAGEN ALPHA"/>
    <property type="match status" value="1"/>
</dbReference>
<feature type="compositionally biased region" description="Basic and acidic residues" evidence="1">
    <location>
        <begin position="494"/>
        <end position="508"/>
    </location>
</feature>
<dbReference type="SUPFAM" id="SSF53300">
    <property type="entry name" value="vWA-like"/>
    <property type="match status" value="1"/>
</dbReference>
<feature type="region of interest" description="Disordered" evidence="1">
    <location>
        <begin position="444"/>
        <end position="563"/>
    </location>
</feature>
<dbReference type="Pfam" id="PF00092">
    <property type="entry name" value="VWA"/>
    <property type="match status" value="1"/>
</dbReference>
<feature type="signal peptide" evidence="2">
    <location>
        <begin position="1"/>
        <end position="29"/>
    </location>
</feature>
<dbReference type="InterPro" id="IPR050525">
    <property type="entry name" value="ECM_Assembly_Org"/>
</dbReference>
<evidence type="ECO:0000259" key="3">
    <source>
        <dbReference type="PROSITE" id="PS50234"/>
    </source>
</evidence>
<accession>A0A9W5TAQ4</accession>
<dbReference type="Proteomes" id="UP001057455">
    <property type="component" value="Unassembled WGS sequence"/>
</dbReference>
<dbReference type="AlphaFoldDB" id="A0A9W5TAQ4"/>
<feature type="chain" id="PRO_5040841767" evidence="2">
    <location>
        <begin position="30"/>
        <end position="624"/>
    </location>
</feature>
<dbReference type="PROSITE" id="PS50234">
    <property type="entry name" value="VWFA"/>
    <property type="match status" value="1"/>
</dbReference>
<protein>
    <submittedName>
        <fullName evidence="4">Thrombospondin-related protein, putative</fullName>
    </submittedName>
</protein>
<feature type="compositionally biased region" description="Basic and acidic residues" evidence="1">
    <location>
        <begin position="467"/>
        <end position="487"/>
    </location>
</feature>
<gene>
    <name evidence="4" type="ORF">BaOVIS_019960</name>
</gene>
<evidence type="ECO:0000256" key="1">
    <source>
        <dbReference type="SAM" id="MobiDB-lite"/>
    </source>
</evidence>
<dbReference type="SMART" id="SM00327">
    <property type="entry name" value="VWA"/>
    <property type="match status" value="1"/>
</dbReference>
<dbReference type="Gene3D" id="3.40.50.410">
    <property type="entry name" value="von Willebrand factor, type A domain"/>
    <property type="match status" value="1"/>
</dbReference>
<feature type="region of interest" description="Disordered" evidence="1">
    <location>
        <begin position="383"/>
        <end position="406"/>
    </location>
</feature>
<feature type="region of interest" description="Disordered" evidence="1">
    <location>
        <begin position="586"/>
        <end position="607"/>
    </location>
</feature>
<dbReference type="PANTHER" id="PTHR24020:SF84">
    <property type="entry name" value="VWFA DOMAIN-CONTAINING PROTEIN"/>
    <property type="match status" value="1"/>
</dbReference>
<feature type="domain" description="VWFA" evidence="3">
    <location>
        <begin position="45"/>
        <end position="228"/>
    </location>
</feature>
<dbReference type="InterPro" id="IPR036465">
    <property type="entry name" value="vWFA_dom_sf"/>
</dbReference>
<comment type="caution">
    <text evidence="4">The sequence shown here is derived from an EMBL/GenBank/DDBJ whole genome shotgun (WGS) entry which is preliminary data.</text>
</comment>
<dbReference type="EMBL" id="BLIY01000017">
    <property type="protein sequence ID" value="GFE54592.1"/>
    <property type="molecule type" value="Genomic_DNA"/>
</dbReference>
<organism evidence="4 5">
    <name type="scientific">Babesia ovis</name>
    <dbReference type="NCBI Taxonomy" id="5869"/>
    <lineage>
        <taxon>Eukaryota</taxon>
        <taxon>Sar</taxon>
        <taxon>Alveolata</taxon>
        <taxon>Apicomplexa</taxon>
        <taxon>Aconoidasida</taxon>
        <taxon>Piroplasmida</taxon>
        <taxon>Babesiidae</taxon>
        <taxon>Babesia</taxon>
    </lineage>
</organism>
<sequence length="624" mass="68736">MIGYTKILACAPILHLLLLISTGIQAAIGDDFDVNTGNQCTKQLDFSIVVDESGSITESQWNKQMIPFLKNLIQTIDLDNSDIRLSLITYSTPTRQIINFLDEGASNTKLALNKLELMRRSKATSGMTYTGRALNFVRKAILPYGRKNVPKALLLITDGGSSDGSYAAQIAATLRDEGVSVMVIGVGNANVEECRGIVGCDGIMECPMFKHTQWSDIIKLFHGLMKEVCDILPQDAECTPIWGEWSECNGECNATGKRTRTLLDLQMIQKPIKGANGKPGQSCEEQKMNYLPETESCVRHCVHNPLPIEETKPTAPTVTDDITHYPINHKEEPDVTIDQQPTLPVHDTGVADYPHHIDSGMTADDAVTSKPYGDIPLTQPYDDLPEYLPGYNGPTEDDSSTPYDYADSHEDEALRYKLETQREEDLLKELQMQHELKLQIEKEKAMAHKASDQAMAHKASDQAMAHKASDQAMEHKASDQAIEHKALEQPTTPESHKSDSVSDTREHLIPGTPKQEEYESNPEDIVREGTSSYDSEDQEETEKPKDDSSGRSTSNATKIAGGTLLGLLLVGAGGGYAMYKKNKAPTMEPDSGDYTGAEESSQPMKDGETYTVTEFDNNIWGEAA</sequence>